<dbReference type="SMART" id="SM00870">
    <property type="entry name" value="Asparaginase"/>
    <property type="match status" value="1"/>
</dbReference>
<dbReference type="NCBIfam" id="TIGR00519">
    <property type="entry name" value="asnASE_I"/>
    <property type="match status" value="1"/>
</dbReference>
<dbReference type="GO" id="GO:0006520">
    <property type="term" value="P:amino acid metabolic process"/>
    <property type="evidence" value="ECO:0007669"/>
    <property type="project" value="InterPro"/>
</dbReference>
<dbReference type="PROSITE" id="PS51257">
    <property type="entry name" value="PROKAR_LIPOPROTEIN"/>
    <property type="match status" value="1"/>
</dbReference>
<feature type="active site" evidence="7">
    <location>
        <position position="13"/>
    </location>
</feature>
<dbReference type="InterPro" id="IPR027473">
    <property type="entry name" value="L-asparaginase_C"/>
</dbReference>
<dbReference type="PANTHER" id="PTHR11707:SF28">
    <property type="entry name" value="60 KDA LYSOPHOSPHOLIPASE"/>
    <property type="match status" value="1"/>
</dbReference>
<evidence type="ECO:0000313" key="11">
    <source>
        <dbReference type="EMBL" id="SFU48846.1"/>
    </source>
</evidence>
<protein>
    <recommendedName>
        <fullName evidence="2">asparaginase</fullName>
        <ecNumber evidence="2">3.5.1.1</ecNumber>
    </recommendedName>
</protein>
<dbReference type="SFLD" id="SFLDS00057">
    <property type="entry name" value="Glutaminase/Asparaginase"/>
    <property type="match status" value="1"/>
</dbReference>
<evidence type="ECO:0000256" key="3">
    <source>
        <dbReference type="ARBA" id="ARBA00022801"/>
    </source>
</evidence>
<dbReference type="Pfam" id="PF17763">
    <property type="entry name" value="Asparaginase_C"/>
    <property type="match status" value="1"/>
</dbReference>
<name>A0A1I7GKR2_9FIRM</name>
<dbReference type="FunFam" id="3.40.50.1170:FF:000001">
    <property type="entry name" value="L-asparaginase 2"/>
    <property type="match status" value="1"/>
</dbReference>
<dbReference type="Pfam" id="PF00710">
    <property type="entry name" value="Asparaginase"/>
    <property type="match status" value="1"/>
</dbReference>
<dbReference type="SUPFAM" id="SSF53774">
    <property type="entry name" value="Glutaminase/Asparaginase"/>
    <property type="match status" value="1"/>
</dbReference>
<proteinExistence type="inferred from homology"/>
<feature type="domain" description="Asparaginase/glutaminase C-terminal" evidence="10">
    <location>
        <begin position="206"/>
        <end position="317"/>
    </location>
</feature>
<dbReference type="STRING" id="155865.SAMN05216515_10965"/>
<dbReference type="PROSITE" id="PS00917">
    <property type="entry name" value="ASN_GLN_ASE_2"/>
    <property type="match status" value="1"/>
</dbReference>
<evidence type="ECO:0000256" key="5">
    <source>
        <dbReference type="PIRSR" id="PIRSR001220-1"/>
    </source>
</evidence>
<dbReference type="OrthoDB" id="9788068at2"/>
<evidence type="ECO:0000256" key="8">
    <source>
        <dbReference type="PROSITE-ProRule" id="PRU10100"/>
    </source>
</evidence>
<evidence type="ECO:0000256" key="1">
    <source>
        <dbReference type="ARBA" id="ARBA00010518"/>
    </source>
</evidence>
<evidence type="ECO:0000259" key="9">
    <source>
        <dbReference type="Pfam" id="PF00710"/>
    </source>
</evidence>
<dbReference type="PROSITE" id="PS00144">
    <property type="entry name" value="ASN_GLN_ASE_1"/>
    <property type="match status" value="1"/>
</dbReference>
<dbReference type="AlphaFoldDB" id="A0A1I7GKR2"/>
<evidence type="ECO:0000256" key="4">
    <source>
        <dbReference type="ARBA" id="ARBA00049366"/>
    </source>
</evidence>
<comment type="similarity">
    <text evidence="1">Belongs to the asparaginase 1 family.</text>
</comment>
<dbReference type="EMBL" id="FPBT01000007">
    <property type="protein sequence ID" value="SFU48846.1"/>
    <property type="molecule type" value="Genomic_DNA"/>
</dbReference>
<organism evidence="11 12">
    <name type="scientific">Eubacterium pyruvativorans</name>
    <dbReference type="NCBI Taxonomy" id="155865"/>
    <lineage>
        <taxon>Bacteria</taxon>
        <taxon>Bacillati</taxon>
        <taxon>Bacillota</taxon>
        <taxon>Clostridia</taxon>
        <taxon>Eubacteriales</taxon>
        <taxon>Eubacteriaceae</taxon>
        <taxon>Eubacterium</taxon>
    </lineage>
</organism>
<feature type="active site" description="O-isoaspartyl threonine intermediate" evidence="5">
    <location>
        <position position="13"/>
    </location>
</feature>
<dbReference type="InterPro" id="IPR036152">
    <property type="entry name" value="Asp/glu_Ase-like_sf"/>
</dbReference>
<keyword evidence="12" id="KW-1185">Reference proteome</keyword>
<evidence type="ECO:0000256" key="2">
    <source>
        <dbReference type="ARBA" id="ARBA00012920"/>
    </source>
</evidence>
<dbReference type="CDD" id="cd08963">
    <property type="entry name" value="L-asparaginase_I"/>
    <property type="match status" value="1"/>
</dbReference>
<evidence type="ECO:0000256" key="6">
    <source>
        <dbReference type="PIRSR" id="PIRSR001220-2"/>
    </source>
</evidence>
<evidence type="ECO:0000259" key="10">
    <source>
        <dbReference type="Pfam" id="PF17763"/>
    </source>
</evidence>
<dbReference type="Proteomes" id="UP000198817">
    <property type="component" value="Unassembled WGS sequence"/>
</dbReference>
<sequence length="332" mass="36733">MKKRILLIGTGGTIACKTTEKGLTPAITSGELISFVPDTKEFCDVDTIQVCNIDSTDITPREWSLVSRAIEDHYDQYDGFVICHGTDTLAYTAAALSYMIQNSRKPVVITGAQKPIDVPDTDARVNLHDSLLYASDPESQNVSIVFGGSVIAGTRAKKERAKSYNAFSSINYPKLADIRGNRIIRYIPPLHFNGGVQFCHDMNGSVCVFKLIPGISSDILSGLFSQFDCIILESFGVGGIPAYLMEEFTAQMQEHPEKLAIVATQVVHEGSDMNIYKVGRQVKEDYDLLETYDMTIEAAVTKAKWILAKDRGQTHSTIKRDFYSCINHDVLI</sequence>
<dbReference type="PANTHER" id="PTHR11707">
    <property type="entry name" value="L-ASPARAGINASE"/>
    <property type="match status" value="1"/>
</dbReference>
<dbReference type="PRINTS" id="PR00139">
    <property type="entry name" value="ASNGLNASE"/>
</dbReference>
<dbReference type="EC" id="3.5.1.1" evidence="2"/>
<gene>
    <name evidence="11" type="ORF">SAMN05216508_10764</name>
</gene>
<reference evidence="11 12" key="1">
    <citation type="submission" date="2016-10" db="EMBL/GenBank/DDBJ databases">
        <authorList>
            <person name="de Groot N.N."/>
        </authorList>
    </citation>
    <scope>NUCLEOTIDE SEQUENCE [LARGE SCALE GENOMIC DNA]</scope>
    <source>
        <strain evidence="11 12">KHGC13</strain>
    </source>
</reference>
<dbReference type="InterPro" id="IPR037152">
    <property type="entry name" value="L-asparaginase_N_sf"/>
</dbReference>
<evidence type="ECO:0000256" key="7">
    <source>
        <dbReference type="PROSITE-ProRule" id="PRU10099"/>
    </source>
</evidence>
<dbReference type="InterPro" id="IPR027475">
    <property type="entry name" value="Asparaginase/glutaminase_AS2"/>
</dbReference>
<dbReference type="InterPro" id="IPR006033">
    <property type="entry name" value="AsnA_fam"/>
</dbReference>
<feature type="binding site" evidence="6">
    <location>
        <position position="55"/>
    </location>
    <ligand>
        <name>substrate</name>
    </ligand>
</feature>
<feature type="binding site" evidence="6">
    <location>
        <begin position="86"/>
        <end position="87"/>
    </location>
    <ligand>
        <name>substrate</name>
    </ligand>
</feature>
<dbReference type="PROSITE" id="PS51732">
    <property type="entry name" value="ASN_GLN_ASE_3"/>
    <property type="match status" value="1"/>
</dbReference>
<dbReference type="InterPro" id="IPR006034">
    <property type="entry name" value="Asparaginase/glutaminase-like"/>
</dbReference>
<dbReference type="GO" id="GO:0004067">
    <property type="term" value="F:asparaginase activity"/>
    <property type="evidence" value="ECO:0007669"/>
    <property type="project" value="UniProtKB-UniRule"/>
</dbReference>
<dbReference type="InterPro" id="IPR027474">
    <property type="entry name" value="L-asparaginase_N"/>
</dbReference>
<dbReference type="PIRSF" id="PIRSF500176">
    <property type="entry name" value="L_ASNase"/>
    <property type="match status" value="1"/>
</dbReference>
<keyword evidence="3" id="KW-0378">Hydrolase</keyword>
<dbReference type="InterPro" id="IPR041725">
    <property type="entry name" value="L-asparaginase_I"/>
</dbReference>
<dbReference type="Gene3D" id="3.40.50.40">
    <property type="match status" value="1"/>
</dbReference>
<feature type="active site" evidence="8">
    <location>
        <position position="86"/>
    </location>
</feature>
<comment type="catalytic activity">
    <reaction evidence="4">
        <text>L-asparagine + H2O = L-aspartate + NH4(+)</text>
        <dbReference type="Rhea" id="RHEA:21016"/>
        <dbReference type="ChEBI" id="CHEBI:15377"/>
        <dbReference type="ChEBI" id="CHEBI:28938"/>
        <dbReference type="ChEBI" id="CHEBI:29991"/>
        <dbReference type="ChEBI" id="CHEBI:58048"/>
        <dbReference type="EC" id="3.5.1.1"/>
    </reaction>
</comment>
<evidence type="ECO:0000313" key="12">
    <source>
        <dbReference type="Proteomes" id="UP000198817"/>
    </source>
</evidence>
<dbReference type="InterPro" id="IPR020827">
    <property type="entry name" value="Asparaginase/glutaminase_AS1"/>
</dbReference>
<dbReference type="InterPro" id="IPR040919">
    <property type="entry name" value="Asparaginase_C"/>
</dbReference>
<accession>A0A1I7GKR2</accession>
<dbReference type="Gene3D" id="3.40.50.1170">
    <property type="entry name" value="L-asparaginase, N-terminal domain"/>
    <property type="match status" value="1"/>
</dbReference>
<dbReference type="PIRSF" id="PIRSF001220">
    <property type="entry name" value="L-ASNase_gatD"/>
    <property type="match status" value="1"/>
</dbReference>
<feature type="domain" description="L-asparaginase N-terminal" evidence="9">
    <location>
        <begin position="4"/>
        <end position="183"/>
    </location>
</feature>
<dbReference type="RefSeq" id="WP_090470841.1">
    <property type="nucleotide sequence ID" value="NZ_CACZKG010000019.1"/>
</dbReference>